<dbReference type="HOGENOM" id="CLU_3300282_0_0_1"/>
<dbReference type="EMBL" id="AGNK02000514">
    <property type="status" value="NOT_ANNOTATED_CDS"/>
    <property type="molecule type" value="Genomic_DNA"/>
</dbReference>
<name>K3Z1N1_SETIT</name>
<dbReference type="Proteomes" id="UP000004995">
    <property type="component" value="Unassembled WGS sequence"/>
</dbReference>
<dbReference type="InParanoid" id="K3Z1N1"/>
<dbReference type="Gramene" id="KQL31142">
    <property type="protein sequence ID" value="KQL31142"/>
    <property type="gene ID" value="SETIT_020449mg"/>
</dbReference>
<sequence length="40" mass="4720">MFLLRKACLSYYKHLGDQVIYMISSCIGVLESMTIQYFPR</sequence>
<dbReference type="EnsemblPlants" id="KQL31142">
    <property type="protein sequence ID" value="KQL31142"/>
    <property type="gene ID" value="SETIT_020449mg"/>
</dbReference>
<keyword evidence="2" id="KW-1185">Reference proteome</keyword>
<evidence type="ECO:0000313" key="1">
    <source>
        <dbReference type="EnsemblPlants" id="KQL31142"/>
    </source>
</evidence>
<accession>K3Z1N1</accession>
<reference evidence="1" key="2">
    <citation type="submission" date="2018-08" db="UniProtKB">
        <authorList>
            <consortium name="EnsemblPlants"/>
        </authorList>
    </citation>
    <scope>IDENTIFICATION</scope>
    <source>
        <strain evidence="1">Yugu1</strain>
    </source>
</reference>
<organism evidence="1 2">
    <name type="scientific">Setaria italica</name>
    <name type="common">Foxtail millet</name>
    <name type="synonym">Panicum italicum</name>
    <dbReference type="NCBI Taxonomy" id="4555"/>
    <lineage>
        <taxon>Eukaryota</taxon>
        <taxon>Viridiplantae</taxon>
        <taxon>Streptophyta</taxon>
        <taxon>Embryophyta</taxon>
        <taxon>Tracheophyta</taxon>
        <taxon>Spermatophyta</taxon>
        <taxon>Magnoliopsida</taxon>
        <taxon>Liliopsida</taxon>
        <taxon>Poales</taxon>
        <taxon>Poaceae</taxon>
        <taxon>PACMAD clade</taxon>
        <taxon>Panicoideae</taxon>
        <taxon>Panicodae</taxon>
        <taxon>Paniceae</taxon>
        <taxon>Cenchrinae</taxon>
        <taxon>Setaria</taxon>
    </lineage>
</organism>
<evidence type="ECO:0000313" key="2">
    <source>
        <dbReference type="Proteomes" id="UP000004995"/>
    </source>
</evidence>
<reference evidence="2" key="1">
    <citation type="journal article" date="2012" name="Nat. Biotechnol.">
        <title>Reference genome sequence of the model plant Setaria.</title>
        <authorList>
            <person name="Bennetzen J.L."/>
            <person name="Schmutz J."/>
            <person name="Wang H."/>
            <person name="Percifield R."/>
            <person name="Hawkins J."/>
            <person name="Pontaroli A.C."/>
            <person name="Estep M."/>
            <person name="Feng L."/>
            <person name="Vaughn J.N."/>
            <person name="Grimwood J."/>
            <person name="Jenkins J."/>
            <person name="Barry K."/>
            <person name="Lindquist E."/>
            <person name="Hellsten U."/>
            <person name="Deshpande S."/>
            <person name="Wang X."/>
            <person name="Wu X."/>
            <person name="Mitros T."/>
            <person name="Triplett J."/>
            <person name="Yang X."/>
            <person name="Ye C.Y."/>
            <person name="Mauro-Herrera M."/>
            <person name="Wang L."/>
            <person name="Li P."/>
            <person name="Sharma M."/>
            <person name="Sharma R."/>
            <person name="Ronald P.C."/>
            <person name="Panaud O."/>
            <person name="Kellogg E.A."/>
            <person name="Brutnell T.P."/>
            <person name="Doust A.N."/>
            <person name="Tuskan G.A."/>
            <person name="Rokhsar D."/>
            <person name="Devos K.M."/>
        </authorList>
    </citation>
    <scope>NUCLEOTIDE SEQUENCE [LARGE SCALE GENOMIC DNA]</scope>
    <source>
        <strain evidence="2">cv. Yugu1</strain>
    </source>
</reference>
<dbReference type="AlphaFoldDB" id="K3Z1N1"/>
<proteinExistence type="predicted"/>
<protein>
    <submittedName>
        <fullName evidence="1">Uncharacterized protein</fullName>
    </submittedName>
</protein>